<dbReference type="SMR" id="A0A445LKA6"/>
<keyword evidence="3" id="KW-1185">Reference proteome</keyword>
<evidence type="ECO:0000259" key="1">
    <source>
        <dbReference type="PROSITE" id="PS50181"/>
    </source>
</evidence>
<dbReference type="Pfam" id="PF05641">
    <property type="entry name" value="Agenet"/>
    <property type="match status" value="2"/>
</dbReference>
<sequence>MAPKHDLAYTKPGSAVEVSIDDDGFSGSWFSATIVSSWAIDRFLVKYHNLVENELSHTPLQEVVCLHQLRPLPPPEKHRDFKSGDKVDAFHNDGWWEGHITGKLGNGRFRVYFRDTEENMVFSKKQLRTHCKWINHNWVFPTTDHKVSVSGKETEGKKRRRDERDRISELPDCILMHIMSFLDTKDAVQTCILSKRWKDLCKCLTDLTFRSPFRCKCKKYFRKFVSWVLSSRNDSCSLLNVDINNSCIETEELDRVIKYVMFHNVQKLTMYIGLSSRPNLDSLPLVFCSKSLTSLKLCLMHDPSSRIVLPKSLHLPALTSLHLQCVNFTAIDNDCAEPFSNCHLLNTLFLWNCEMHDNAKVLRISNSTLSHLKITSYISFLTTQAFQIALSTPNLSSFTIIGFAPHQLSSSCNLAFLGSVYIGVWFVSSSTFIRCLQVLANVKILKLSWETLQMILYDLSNSNSTMPQPPCFVRLESLHVEKESCQRSDGEINNVVEYLLQNSPKARVDIISA</sequence>
<protein>
    <submittedName>
        <fullName evidence="2">DUF724 domain-containing protein 6</fullName>
    </submittedName>
</protein>
<dbReference type="Proteomes" id="UP000289340">
    <property type="component" value="Chromosome 2"/>
</dbReference>
<dbReference type="CDD" id="cd22160">
    <property type="entry name" value="F-box_AtFBL13-like"/>
    <property type="match status" value="1"/>
</dbReference>
<evidence type="ECO:0000313" key="2">
    <source>
        <dbReference type="EMBL" id="RZC23690.1"/>
    </source>
</evidence>
<dbReference type="InterPro" id="IPR001810">
    <property type="entry name" value="F-box_dom"/>
</dbReference>
<dbReference type="InterPro" id="IPR008395">
    <property type="entry name" value="Agenet-like_dom"/>
</dbReference>
<dbReference type="PANTHER" id="PTHR31917:SF80">
    <property type="entry name" value="AGENET DOMAIN-CONTAINING PROTEIN-RELATED"/>
    <property type="match status" value="1"/>
</dbReference>
<comment type="caution">
    <text evidence="2">The sequence shown here is derived from an EMBL/GenBank/DDBJ whole genome shotgun (WGS) entry which is preliminary data.</text>
</comment>
<dbReference type="CDD" id="cd20406">
    <property type="entry name" value="Tudor_Agenet_AtDUF_rpt2_4"/>
    <property type="match status" value="1"/>
</dbReference>
<dbReference type="SMART" id="SM00256">
    <property type="entry name" value="FBOX"/>
    <property type="match status" value="1"/>
</dbReference>
<dbReference type="SMART" id="SM00743">
    <property type="entry name" value="Agenet"/>
    <property type="match status" value="2"/>
</dbReference>
<proteinExistence type="predicted"/>
<name>A0A445LKA6_GLYSO</name>
<dbReference type="AlphaFoldDB" id="A0A445LKA6"/>
<dbReference type="EMBL" id="QZWG01000002">
    <property type="protein sequence ID" value="RZC23690.1"/>
    <property type="molecule type" value="Genomic_DNA"/>
</dbReference>
<feature type="domain" description="F-box" evidence="1">
    <location>
        <begin position="164"/>
        <end position="212"/>
    </location>
</feature>
<dbReference type="InterPro" id="IPR036047">
    <property type="entry name" value="F-box-like_dom_sf"/>
</dbReference>
<dbReference type="PROSITE" id="PS50181">
    <property type="entry name" value="FBOX"/>
    <property type="match status" value="1"/>
</dbReference>
<dbReference type="InterPro" id="IPR014002">
    <property type="entry name" value="Agenet_dom_plant"/>
</dbReference>
<accession>A0A445LKA6</accession>
<dbReference type="Gramene" id="XM_028342474.1">
    <property type="protein sequence ID" value="XP_028198275.1"/>
    <property type="gene ID" value="LOC114382834"/>
</dbReference>
<dbReference type="PANTHER" id="PTHR31917">
    <property type="entry name" value="AGENET DOMAIN-CONTAINING PROTEIN-RELATED"/>
    <property type="match status" value="1"/>
</dbReference>
<dbReference type="Gene3D" id="1.20.1280.50">
    <property type="match status" value="1"/>
</dbReference>
<gene>
    <name evidence="2" type="ORF">D0Y65_003147</name>
</gene>
<organism evidence="2 3">
    <name type="scientific">Glycine soja</name>
    <name type="common">Wild soybean</name>
    <dbReference type="NCBI Taxonomy" id="3848"/>
    <lineage>
        <taxon>Eukaryota</taxon>
        <taxon>Viridiplantae</taxon>
        <taxon>Streptophyta</taxon>
        <taxon>Embryophyta</taxon>
        <taxon>Tracheophyta</taxon>
        <taxon>Spermatophyta</taxon>
        <taxon>Magnoliopsida</taxon>
        <taxon>eudicotyledons</taxon>
        <taxon>Gunneridae</taxon>
        <taxon>Pentapetalae</taxon>
        <taxon>rosids</taxon>
        <taxon>fabids</taxon>
        <taxon>Fabales</taxon>
        <taxon>Fabaceae</taxon>
        <taxon>Papilionoideae</taxon>
        <taxon>50 kb inversion clade</taxon>
        <taxon>NPAAA clade</taxon>
        <taxon>indigoferoid/millettioid clade</taxon>
        <taxon>Phaseoleae</taxon>
        <taxon>Glycine</taxon>
        <taxon>Glycine subgen. Soja</taxon>
    </lineage>
</organism>
<dbReference type="Pfam" id="PF00646">
    <property type="entry name" value="F-box"/>
    <property type="match status" value="1"/>
</dbReference>
<reference evidence="2 3" key="1">
    <citation type="submission" date="2018-09" db="EMBL/GenBank/DDBJ databases">
        <title>A high-quality reference genome of wild soybean provides a powerful tool to mine soybean genomes.</title>
        <authorList>
            <person name="Xie M."/>
            <person name="Chung C.Y.L."/>
            <person name="Li M.-W."/>
            <person name="Wong F.-L."/>
            <person name="Chan T.-F."/>
            <person name="Lam H.-M."/>
        </authorList>
    </citation>
    <scope>NUCLEOTIDE SEQUENCE [LARGE SCALE GENOMIC DNA]</scope>
    <source>
        <strain evidence="3">cv. W05</strain>
        <tissue evidence="2">Hypocotyl of etiolated seedlings</tissue>
    </source>
</reference>
<dbReference type="SUPFAM" id="SSF81383">
    <property type="entry name" value="F-box domain"/>
    <property type="match status" value="1"/>
</dbReference>
<dbReference type="InterPro" id="IPR053781">
    <property type="entry name" value="F-box_AtFBL13-like"/>
</dbReference>
<dbReference type="CDD" id="cd20405">
    <property type="entry name" value="Tudor_Agenet_AtDUF_rpt1_3"/>
    <property type="match status" value="1"/>
</dbReference>
<evidence type="ECO:0000313" key="3">
    <source>
        <dbReference type="Proteomes" id="UP000289340"/>
    </source>
</evidence>